<evidence type="ECO:0000256" key="4">
    <source>
        <dbReference type="ARBA" id="ARBA00022475"/>
    </source>
</evidence>
<reference evidence="9 10" key="1">
    <citation type="submission" date="2021-07" db="EMBL/GenBank/DDBJ databases">
        <authorList>
            <person name="So Y."/>
        </authorList>
    </citation>
    <scope>NUCLEOTIDE SEQUENCE [LARGE SCALE GENOMIC DNA]</scope>
    <source>
        <strain evidence="9 10">HJA6</strain>
    </source>
</reference>
<accession>A0ABS7A7E0</accession>
<dbReference type="InterPro" id="IPR017871">
    <property type="entry name" value="ABC_transporter-like_CS"/>
</dbReference>
<proteinExistence type="inferred from homology"/>
<dbReference type="SMART" id="SM00382">
    <property type="entry name" value="AAA"/>
    <property type="match status" value="2"/>
</dbReference>
<dbReference type="CDD" id="cd03257">
    <property type="entry name" value="ABC_NikE_OppD_transporters"/>
    <property type="match status" value="2"/>
</dbReference>
<keyword evidence="10" id="KW-1185">Reference proteome</keyword>
<dbReference type="RefSeq" id="WP_219762825.1">
    <property type="nucleotide sequence ID" value="NZ_JAHYBZ010000003.1"/>
</dbReference>
<dbReference type="PANTHER" id="PTHR43297:SF2">
    <property type="entry name" value="DIPEPTIDE TRANSPORT ATP-BINDING PROTEIN DPPD"/>
    <property type="match status" value="1"/>
</dbReference>
<keyword evidence="6 9" id="KW-0067">ATP-binding</keyword>
<dbReference type="Pfam" id="PF00005">
    <property type="entry name" value="ABC_tran"/>
    <property type="match status" value="2"/>
</dbReference>
<organism evidence="9 10">
    <name type="scientific">Roseomonas alba</name>
    <dbReference type="NCBI Taxonomy" id="2846776"/>
    <lineage>
        <taxon>Bacteria</taxon>
        <taxon>Pseudomonadati</taxon>
        <taxon>Pseudomonadota</taxon>
        <taxon>Alphaproteobacteria</taxon>
        <taxon>Acetobacterales</taxon>
        <taxon>Roseomonadaceae</taxon>
        <taxon>Roseomonas</taxon>
    </lineage>
</organism>
<comment type="caution">
    <text evidence="9">The sequence shown here is derived from an EMBL/GenBank/DDBJ whole genome shotgun (WGS) entry which is preliminary data.</text>
</comment>
<dbReference type="NCBIfam" id="NF007739">
    <property type="entry name" value="PRK10419.1"/>
    <property type="match status" value="2"/>
</dbReference>
<evidence type="ECO:0000256" key="5">
    <source>
        <dbReference type="ARBA" id="ARBA00022741"/>
    </source>
</evidence>
<evidence type="ECO:0000256" key="7">
    <source>
        <dbReference type="ARBA" id="ARBA00023136"/>
    </source>
</evidence>
<dbReference type="EMBL" id="JAHYBZ010000003">
    <property type="protein sequence ID" value="MBW6398215.1"/>
    <property type="molecule type" value="Genomic_DNA"/>
</dbReference>
<evidence type="ECO:0000256" key="1">
    <source>
        <dbReference type="ARBA" id="ARBA00004417"/>
    </source>
</evidence>
<dbReference type="InterPro" id="IPR003439">
    <property type="entry name" value="ABC_transporter-like_ATP-bd"/>
</dbReference>
<dbReference type="PANTHER" id="PTHR43297">
    <property type="entry name" value="OLIGOPEPTIDE TRANSPORT ATP-BINDING PROTEIN APPD"/>
    <property type="match status" value="1"/>
</dbReference>
<feature type="domain" description="ABC transporter" evidence="8">
    <location>
        <begin position="22"/>
        <end position="270"/>
    </location>
</feature>
<dbReference type="InterPro" id="IPR003593">
    <property type="entry name" value="AAA+_ATPase"/>
</dbReference>
<dbReference type="Proteomes" id="UP001196565">
    <property type="component" value="Unassembled WGS sequence"/>
</dbReference>
<dbReference type="Pfam" id="PF08352">
    <property type="entry name" value="oligo_HPY"/>
    <property type="match status" value="2"/>
</dbReference>
<dbReference type="NCBIfam" id="TIGR01727">
    <property type="entry name" value="oligo_HPY"/>
    <property type="match status" value="1"/>
</dbReference>
<keyword evidence="4" id="KW-1003">Cell membrane</keyword>
<dbReference type="SUPFAM" id="SSF52540">
    <property type="entry name" value="P-loop containing nucleoside triphosphate hydrolases"/>
    <property type="match status" value="2"/>
</dbReference>
<dbReference type="GO" id="GO:0005524">
    <property type="term" value="F:ATP binding"/>
    <property type="evidence" value="ECO:0007669"/>
    <property type="project" value="UniProtKB-KW"/>
</dbReference>
<sequence length="636" mass="69076">MNAEPQAIAEDTMPAFSSEPTLEVIGVSITYGSDAGGLKAVRDVSFRIAPGEAYGLIGESGSGKSSLAYAVLRHVPAGRVTGRIMLRGQDVMEMSPQALAAARGRIVSMVYQDPMSALNPAIKVGEQIAEVVRRHRKADRKAAWARAVTLLGQVQLPHPDEIAHRYPHQLSGGQQQRVVIAMGLACDPDLLVMDEPTTGLDVTTEAVILDLVNDLRRALGVAVLFISHNMGVVAQVCDRVGVLYAGQLVEEGSTAQVLRAPRHPYTIGLMNALPTINRAQARLADIPGRLPDLRQVPEACVFAPRCASVQKGCTTAIPALETVGPGHRTRCFERDRIVRAMAPPAEAEAVAEEATGKPLLQIVGVERSFGRMPRLNLPFLRQRRPVRAVDDVTLDIPRGRTLAVVGESGSGKSTLARCVAGLLPPNAGDILLEDSVIRPMVQNRTRPEQRAIQFIFQNPDAALNPHWTVEAIVGRPLKLHGLAHWSADLRARVVELLDAVKLGQRYLDRYPHQLSGGEKQRVSIARAFAAEPRLVICDEPTSALDISVQAAILNQLRDLQERHGTSYLFISHDLGVVRHIAHRVAIMRHGRIVESGTPAEVFGAPQHPYTQALIAAIPTLERKRRGAEPDTTRIMA</sequence>
<comment type="subcellular location">
    <subcellularLocation>
        <location evidence="1">Cell inner membrane</location>
        <topology evidence="1">Peripheral membrane protein</topology>
    </subcellularLocation>
</comment>
<evidence type="ECO:0000256" key="3">
    <source>
        <dbReference type="ARBA" id="ARBA00022448"/>
    </source>
</evidence>
<dbReference type="Gene3D" id="3.40.50.300">
    <property type="entry name" value="P-loop containing nucleotide triphosphate hydrolases"/>
    <property type="match status" value="2"/>
</dbReference>
<dbReference type="InterPro" id="IPR027417">
    <property type="entry name" value="P-loop_NTPase"/>
</dbReference>
<keyword evidence="7" id="KW-0472">Membrane</keyword>
<dbReference type="InterPro" id="IPR013563">
    <property type="entry name" value="Oligopep_ABC_C"/>
</dbReference>
<dbReference type="NCBIfam" id="NF008453">
    <property type="entry name" value="PRK11308.1"/>
    <property type="match status" value="2"/>
</dbReference>
<dbReference type="PROSITE" id="PS50893">
    <property type="entry name" value="ABC_TRANSPORTER_2"/>
    <property type="match status" value="2"/>
</dbReference>
<feature type="domain" description="ABC transporter" evidence="8">
    <location>
        <begin position="360"/>
        <end position="614"/>
    </location>
</feature>
<dbReference type="PROSITE" id="PS00211">
    <property type="entry name" value="ABC_TRANSPORTER_1"/>
    <property type="match status" value="2"/>
</dbReference>
<protein>
    <submittedName>
        <fullName evidence="9">ABC transporter ATP-binding protein</fullName>
    </submittedName>
</protein>
<name>A0ABS7A7E0_9PROT</name>
<evidence type="ECO:0000256" key="2">
    <source>
        <dbReference type="ARBA" id="ARBA00005417"/>
    </source>
</evidence>
<evidence type="ECO:0000313" key="9">
    <source>
        <dbReference type="EMBL" id="MBW6398215.1"/>
    </source>
</evidence>
<comment type="similarity">
    <text evidence="2">Belongs to the ABC transporter superfamily.</text>
</comment>
<evidence type="ECO:0000259" key="8">
    <source>
        <dbReference type="PROSITE" id="PS50893"/>
    </source>
</evidence>
<evidence type="ECO:0000313" key="10">
    <source>
        <dbReference type="Proteomes" id="UP001196565"/>
    </source>
</evidence>
<gene>
    <name evidence="9" type="ORF">KPL78_10180</name>
</gene>
<dbReference type="InterPro" id="IPR050388">
    <property type="entry name" value="ABC_Ni/Peptide_Import"/>
</dbReference>
<keyword evidence="3" id="KW-0813">Transport</keyword>
<keyword evidence="5" id="KW-0547">Nucleotide-binding</keyword>
<evidence type="ECO:0000256" key="6">
    <source>
        <dbReference type="ARBA" id="ARBA00022840"/>
    </source>
</evidence>